<keyword evidence="1" id="KW-0812">Transmembrane</keyword>
<sequence>MEVMRQEFRIGIDQISKDQALLPSRLYNTSIGNKAHLRYPDGVQAQVIIRDELLTFTVLQCQQLAFVLRLPALLPNVAVQDRRQQIASYLGVFIWCYSFSYILLVALVPRPAGANIYVGVLGLDLLVFCRLCFLSFVLYT</sequence>
<evidence type="ECO:0000313" key="2">
    <source>
        <dbReference type="EMBL" id="RPB27884.1"/>
    </source>
</evidence>
<feature type="transmembrane region" description="Helical" evidence="1">
    <location>
        <begin position="114"/>
        <end position="139"/>
    </location>
</feature>
<evidence type="ECO:0000313" key="3">
    <source>
        <dbReference type="Proteomes" id="UP000267821"/>
    </source>
</evidence>
<organism evidence="2 3">
    <name type="scientific">Terfezia boudieri ATCC MYA-4762</name>
    <dbReference type="NCBI Taxonomy" id="1051890"/>
    <lineage>
        <taxon>Eukaryota</taxon>
        <taxon>Fungi</taxon>
        <taxon>Dikarya</taxon>
        <taxon>Ascomycota</taxon>
        <taxon>Pezizomycotina</taxon>
        <taxon>Pezizomycetes</taxon>
        <taxon>Pezizales</taxon>
        <taxon>Pezizaceae</taxon>
        <taxon>Terfezia</taxon>
    </lineage>
</organism>
<accession>A0A3N4LYB1</accession>
<keyword evidence="1" id="KW-1133">Transmembrane helix</keyword>
<dbReference type="OrthoDB" id="5415889at2759"/>
<dbReference type="EMBL" id="ML121530">
    <property type="protein sequence ID" value="RPB27884.1"/>
    <property type="molecule type" value="Genomic_DNA"/>
</dbReference>
<keyword evidence="1" id="KW-0472">Membrane</keyword>
<proteinExistence type="predicted"/>
<feature type="transmembrane region" description="Helical" evidence="1">
    <location>
        <begin position="86"/>
        <end position="108"/>
    </location>
</feature>
<gene>
    <name evidence="2" type="ORF">L211DRAFT_471687</name>
</gene>
<protein>
    <submittedName>
        <fullName evidence="2">Uncharacterized protein</fullName>
    </submittedName>
</protein>
<dbReference type="AlphaFoldDB" id="A0A3N4LYB1"/>
<name>A0A3N4LYB1_9PEZI</name>
<evidence type="ECO:0000256" key="1">
    <source>
        <dbReference type="SAM" id="Phobius"/>
    </source>
</evidence>
<dbReference type="Proteomes" id="UP000267821">
    <property type="component" value="Unassembled WGS sequence"/>
</dbReference>
<dbReference type="InParanoid" id="A0A3N4LYB1"/>
<keyword evidence="3" id="KW-1185">Reference proteome</keyword>
<reference evidence="2 3" key="1">
    <citation type="journal article" date="2018" name="Nat. Ecol. Evol.">
        <title>Pezizomycetes genomes reveal the molecular basis of ectomycorrhizal truffle lifestyle.</title>
        <authorList>
            <person name="Murat C."/>
            <person name="Payen T."/>
            <person name="Noel B."/>
            <person name="Kuo A."/>
            <person name="Morin E."/>
            <person name="Chen J."/>
            <person name="Kohler A."/>
            <person name="Krizsan K."/>
            <person name="Balestrini R."/>
            <person name="Da Silva C."/>
            <person name="Montanini B."/>
            <person name="Hainaut M."/>
            <person name="Levati E."/>
            <person name="Barry K.W."/>
            <person name="Belfiori B."/>
            <person name="Cichocki N."/>
            <person name="Clum A."/>
            <person name="Dockter R.B."/>
            <person name="Fauchery L."/>
            <person name="Guy J."/>
            <person name="Iotti M."/>
            <person name="Le Tacon F."/>
            <person name="Lindquist E.A."/>
            <person name="Lipzen A."/>
            <person name="Malagnac F."/>
            <person name="Mello A."/>
            <person name="Molinier V."/>
            <person name="Miyauchi S."/>
            <person name="Poulain J."/>
            <person name="Riccioni C."/>
            <person name="Rubini A."/>
            <person name="Sitrit Y."/>
            <person name="Splivallo R."/>
            <person name="Traeger S."/>
            <person name="Wang M."/>
            <person name="Zifcakova L."/>
            <person name="Wipf D."/>
            <person name="Zambonelli A."/>
            <person name="Paolocci F."/>
            <person name="Nowrousian M."/>
            <person name="Ottonello S."/>
            <person name="Baldrian P."/>
            <person name="Spatafora J.W."/>
            <person name="Henrissat B."/>
            <person name="Nagy L.G."/>
            <person name="Aury J.M."/>
            <person name="Wincker P."/>
            <person name="Grigoriev I.V."/>
            <person name="Bonfante P."/>
            <person name="Martin F.M."/>
        </authorList>
    </citation>
    <scope>NUCLEOTIDE SEQUENCE [LARGE SCALE GENOMIC DNA]</scope>
    <source>
        <strain evidence="2 3">ATCC MYA-4762</strain>
    </source>
</reference>